<dbReference type="SUPFAM" id="SSF53137">
    <property type="entry name" value="Translational machinery components"/>
    <property type="match status" value="1"/>
</dbReference>
<keyword evidence="3" id="KW-0687">Ribonucleoprotein</keyword>
<evidence type="ECO:0000313" key="4">
    <source>
        <dbReference type="EMBL" id="KAL3507205.1"/>
    </source>
</evidence>
<dbReference type="EMBL" id="JBJUIK010000013">
    <property type="protein sequence ID" value="KAL3507205.1"/>
    <property type="molecule type" value="Genomic_DNA"/>
</dbReference>
<dbReference type="GO" id="GO:0005840">
    <property type="term" value="C:ribosome"/>
    <property type="evidence" value="ECO:0007669"/>
    <property type="project" value="UniProtKB-KW"/>
</dbReference>
<evidence type="ECO:0000313" key="5">
    <source>
        <dbReference type="Proteomes" id="UP001630127"/>
    </source>
</evidence>
<gene>
    <name evidence="4" type="ORF">ACH5RR_032587</name>
</gene>
<keyword evidence="5" id="KW-1185">Reference proteome</keyword>
<accession>A0ABD2YMQ0</accession>
<dbReference type="Gene3D" id="3.30.420.100">
    <property type="match status" value="1"/>
</dbReference>
<evidence type="ECO:0000256" key="2">
    <source>
        <dbReference type="ARBA" id="ARBA00022980"/>
    </source>
</evidence>
<evidence type="ECO:0000256" key="1">
    <source>
        <dbReference type="ARBA" id="ARBA00007116"/>
    </source>
</evidence>
<protein>
    <submittedName>
        <fullName evidence="4">Uncharacterized protein</fullName>
    </submittedName>
</protein>
<dbReference type="GO" id="GO:1990904">
    <property type="term" value="C:ribonucleoprotein complex"/>
    <property type="evidence" value="ECO:0007669"/>
    <property type="project" value="UniProtKB-KW"/>
</dbReference>
<name>A0ABD2YMQ0_9GENT</name>
<dbReference type="Proteomes" id="UP001630127">
    <property type="component" value="Unassembled WGS sequence"/>
</dbReference>
<comment type="caution">
    <text evidence="4">The sequence shown here is derived from an EMBL/GenBank/DDBJ whole genome shotgun (WGS) entry which is preliminary data.</text>
</comment>
<reference evidence="4 5" key="1">
    <citation type="submission" date="2024-11" db="EMBL/GenBank/DDBJ databases">
        <title>A near-complete genome assembly of Cinchona calisaya.</title>
        <authorList>
            <person name="Lian D.C."/>
            <person name="Zhao X.W."/>
            <person name="Wei L."/>
        </authorList>
    </citation>
    <scope>NUCLEOTIDE SEQUENCE [LARGE SCALE GENOMIC DNA]</scope>
    <source>
        <tissue evidence="4">Nenye</tissue>
    </source>
</reference>
<dbReference type="InterPro" id="IPR005484">
    <property type="entry name" value="Ribosomal_uL18_bac/plant/anim"/>
</dbReference>
<dbReference type="PANTHER" id="PTHR12899">
    <property type="entry name" value="39S RIBOSOMAL PROTEIN L18, MITOCHONDRIAL"/>
    <property type="match status" value="1"/>
</dbReference>
<organism evidence="4 5">
    <name type="scientific">Cinchona calisaya</name>
    <dbReference type="NCBI Taxonomy" id="153742"/>
    <lineage>
        <taxon>Eukaryota</taxon>
        <taxon>Viridiplantae</taxon>
        <taxon>Streptophyta</taxon>
        <taxon>Embryophyta</taxon>
        <taxon>Tracheophyta</taxon>
        <taxon>Spermatophyta</taxon>
        <taxon>Magnoliopsida</taxon>
        <taxon>eudicotyledons</taxon>
        <taxon>Gunneridae</taxon>
        <taxon>Pentapetalae</taxon>
        <taxon>asterids</taxon>
        <taxon>lamiids</taxon>
        <taxon>Gentianales</taxon>
        <taxon>Rubiaceae</taxon>
        <taxon>Cinchonoideae</taxon>
        <taxon>Cinchoneae</taxon>
        <taxon>Cinchona</taxon>
    </lineage>
</organism>
<dbReference type="PANTHER" id="PTHR12899:SF14">
    <property type="entry name" value="F14B2.25_F14B2.25"/>
    <property type="match status" value="1"/>
</dbReference>
<evidence type="ECO:0000256" key="3">
    <source>
        <dbReference type="ARBA" id="ARBA00023274"/>
    </source>
</evidence>
<keyword evidence="2" id="KW-0689">Ribosomal protein</keyword>
<dbReference type="AlphaFoldDB" id="A0ABD2YMQ0"/>
<comment type="similarity">
    <text evidence="1">Belongs to the universal ribosomal protein uL18 family.</text>
</comment>
<sequence length="137" mass="15511">MAGATHQQFHLLRVVLSCRKITAQVTNPMTDSITAMASTSEPEFLPQYRAKQNRFPRSHNFMDTKISSRIGEKLGFRLKEIGVYSVEIDLKEELSRPIHQQKLVGPIFQNVKQAGINISGAEKLQFGGCQVEMLKFF</sequence>
<proteinExistence type="inferred from homology"/>